<dbReference type="EMBL" id="KZ825002">
    <property type="protein sequence ID" value="RAH64953.1"/>
    <property type="molecule type" value="Genomic_DNA"/>
</dbReference>
<reference evidence="1" key="1">
    <citation type="submission" date="2018-02" db="EMBL/GenBank/DDBJ databases">
        <title>The genomes of Aspergillus section Nigri reveals drivers in fungal speciation.</title>
        <authorList>
            <consortium name="DOE Joint Genome Institute"/>
            <person name="Vesth T.C."/>
            <person name="Nybo J."/>
            <person name="Theobald S."/>
            <person name="Brandl J."/>
            <person name="Frisvad J.C."/>
            <person name="Nielsen K.F."/>
            <person name="Lyhne E.K."/>
            <person name="Kogle M.E."/>
            <person name="Kuo A."/>
            <person name="Riley R."/>
            <person name="Clum A."/>
            <person name="Nolan M."/>
            <person name="Lipzen A."/>
            <person name="Salamov A."/>
            <person name="Henrissat B."/>
            <person name="Wiebenga A."/>
            <person name="De vries R.P."/>
            <person name="Grigoriev I.V."/>
            <person name="Mortensen U.H."/>
            <person name="Andersen M.R."/>
            <person name="Baker S.E."/>
        </authorList>
    </citation>
    <scope>NUCLEOTIDE SEQUENCE</scope>
    <source>
        <strain evidence="1">CBS 121060</strain>
    </source>
</reference>
<organism evidence="1 2">
    <name type="scientific">Aspergillus aculeatinus CBS 121060</name>
    <dbReference type="NCBI Taxonomy" id="1448322"/>
    <lineage>
        <taxon>Eukaryota</taxon>
        <taxon>Fungi</taxon>
        <taxon>Dikarya</taxon>
        <taxon>Ascomycota</taxon>
        <taxon>Pezizomycotina</taxon>
        <taxon>Eurotiomycetes</taxon>
        <taxon>Eurotiomycetidae</taxon>
        <taxon>Eurotiales</taxon>
        <taxon>Aspergillaceae</taxon>
        <taxon>Aspergillus</taxon>
        <taxon>Aspergillus subgen. Circumdati</taxon>
    </lineage>
</organism>
<proteinExistence type="predicted"/>
<evidence type="ECO:0000313" key="2">
    <source>
        <dbReference type="Proteomes" id="UP000249661"/>
    </source>
</evidence>
<evidence type="ECO:0000313" key="1">
    <source>
        <dbReference type="EMBL" id="RAH64953.1"/>
    </source>
</evidence>
<protein>
    <submittedName>
        <fullName evidence="1">Uncharacterized protein</fullName>
    </submittedName>
</protein>
<accession>A0ACD1GUV9</accession>
<sequence length="765" mass="82466">MALPEAQTGLDEFHRSGPHRLQVEQSEDQRLLPSSGEVTPSRPSSTSTVYRSSTHQSLHFNTANGRDGDPSGGGHSQASQPATTEPASSLLLKKRKGWRWRHLFVNSGMDEAYELHDDGATLTRIVFLRVVALFILITAIVLGAIGKSYDIASLTVGNGVLVDEDAQLAAIGVINSILQLLTQGALQHSFTTLVTHWMTGKGQKGASLLEFELYEEHQSLWAAISAFKERCELGVRKRIAWLRLGGALAVGICLFLLGAAMNTIAIPKSRWWPDTRYVVPDPPDDRFYFTNQTSQIASVSRMSLWGKAWDMVRIGGPVSWEVNDAYVRSLQAHSLAAYHSLQALGLLYDTFNNAPGWRSLGDNEVPAFSAIRIPESSAVIQSMAVHGDLAIQMYEAQKAHSKHNWARYSTGWNALLLIPGVLLTTSCNDHSNSSSSSSAGAWEATFNSNATITLIIGPVTNTNDNDNSTNAFPGATCQLQVQQAQIPLSQWLYSGTSNYAYAIDYGENNPNPALALLPKNSTSQADASIAAETTSWFTAILPNLQSFTSDPALLNLTSLALTLADDLVSLNRGYTRLDGVAAVVATVFTDMITSFDWTYSAVLQGASSEGGSGSNGTDQTTLQGPVRWQLYGSGPRLPWEWTIAIVLAVAVAVHVVDLGVVVWSRGLREGFWLSVDGMMAVAGATGRTPTPSPSASASAFAGDAGVTKEGPTETRYIVREEKPDTLEGQAGAGEEGKVVLLQAGEEDDEDRYAVMRPGRKYRGVG</sequence>
<keyword evidence="2" id="KW-1185">Reference proteome</keyword>
<name>A0ACD1GUV9_9EURO</name>
<dbReference type="Proteomes" id="UP000249661">
    <property type="component" value="Unassembled WGS sequence"/>
</dbReference>
<gene>
    <name evidence="1" type="ORF">BO66DRAFT_405911</name>
</gene>